<accession>A0A1R3HIV2</accession>
<organism evidence="2 3">
    <name type="scientific">Corchorus olitorius</name>
    <dbReference type="NCBI Taxonomy" id="93759"/>
    <lineage>
        <taxon>Eukaryota</taxon>
        <taxon>Viridiplantae</taxon>
        <taxon>Streptophyta</taxon>
        <taxon>Embryophyta</taxon>
        <taxon>Tracheophyta</taxon>
        <taxon>Spermatophyta</taxon>
        <taxon>Magnoliopsida</taxon>
        <taxon>eudicotyledons</taxon>
        <taxon>Gunneridae</taxon>
        <taxon>Pentapetalae</taxon>
        <taxon>rosids</taxon>
        <taxon>malvids</taxon>
        <taxon>Malvales</taxon>
        <taxon>Malvaceae</taxon>
        <taxon>Grewioideae</taxon>
        <taxon>Apeibeae</taxon>
        <taxon>Corchorus</taxon>
    </lineage>
</organism>
<keyword evidence="3" id="KW-1185">Reference proteome</keyword>
<sequence length="72" mass="8318">MLKVNSRRFRLDLGKRGPDSSSRGSKNLTWGFWCLLAAEQSSDVGTTTTRRYPVNLRRQRYKEARVSGKTRL</sequence>
<comment type="caution">
    <text evidence="2">The sequence shown here is derived from an EMBL/GenBank/DDBJ whole genome shotgun (WGS) entry which is preliminary data.</text>
</comment>
<feature type="region of interest" description="Disordered" evidence="1">
    <location>
        <begin position="1"/>
        <end position="25"/>
    </location>
</feature>
<evidence type="ECO:0000313" key="2">
    <source>
        <dbReference type="EMBL" id="OMO70279.1"/>
    </source>
</evidence>
<proteinExistence type="predicted"/>
<feature type="compositionally biased region" description="Basic and acidic residues" evidence="1">
    <location>
        <begin position="9"/>
        <end position="18"/>
    </location>
</feature>
<dbReference type="AlphaFoldDB" id="A0A1R3HIV2"/>
<name>A0A1R3HIV2_9ROSI</name>
<evidence type="ECO:0000256" key="1">
    <source>
        <dbReference type="SAM" id="MobiDB-lite"/>
    </source>
</evidence>
<gene>
    <name evidence="2" type="ORF">COLO4_28660</name>
</gene>
<dbReference type="Proteomes" id="UP000187203">
    <property type="component" value="Unassembled WGS sequence"/>
</dbReference>
<evidence type="ECO:0000313" key="3">
    <source>
        <dbReference type="Proteomes" id="UP000187203"/>
    </source>
</evidence>
<protein>
    <submittedName>
        <fullName evidence="2">Uncharacterized protein</fullName>
    </submittedName>
</protein>
<reference evidence="3" key="1">
    <citation type="submission" date="2013-09" db="EMBL/GenBank/DDBJ databases">
        <title>Corchorus olitorius genome sequencing.</title>
        <authorList>
            <person name="Alam M."/>
            <person name="Haque M.S."/>
            <person name="Islam M.S."/>
            <person name="Emdad E.M."/>
            <person name="Islam M.M."/>
            <person name="Ahmed B."/>
            <person name="Halim A."/>
            <person name="Hossen Q.M.M."/>
            <person name="Hossain M.Z."/>
            <person name="Ahmed R."/>
            <person name="Khan M.M."/>
            <person name="Islam R."/>
            <person name="Rashid M.M."/>
            <person name="Khan S.A."/>
            <person name="Rahman M.S."/>
            <person name="Alam M."/>
            <person name="Yahiya A.S."/>
            <person name="Khan M.S."/>
            <person name="Azam M.S."/>
            <person name="Haque T."/>
            <person name="Lashkar M.Z.H."/>
            <person name="Akhand A.I."/>
            <person name="Morshed G."/>
            <person name="Roy S."/>
            <person name="Uddin K.S."/>
            <person name="Rabeya T."/>
            <person name="Hossain A.S."/>
            <person name="Chowdhury A."/>
            <person name="Snigdha A.R."/>
            <person name="Mortoza M.S."/>
            <person name="Matin S.A."/>
            <person name="Hoque S.M.E."/>
            <person name="Islam M.K."/>
            <person name="Roy D.K."/>
            <person name="Haider R."/>
            <person name="Moosa M.M."/>
            <person name="Elias S.M."/>
            <person name="Hasan A.M."/>
            <person name="Jahan S."/>
            <person name="Shafiuddin M."/>
            <person name="Mahmood N."/>
            <person name="Shommy N.S."/>
        </authorList>
    </citation>
    <scope>NUCLEOTIDE SEQUENCE [LARGE SCALE GENOMIC DNA]</scope>
    <source>
        <strain evidence="3">cv. O-4</strain>
    </source>
</reference>
<dbReference type="EMBL" id="AWUE01020017">
    <property type="protein sequence ID" value="OMO70279.1"/>
    <property type="molecule type" value="Genomic_DNA"/>
</dbReference>